<dbReference type="EMBL" id="CM024805">
    <property type="protein sequence ID" value="KAG8009275.1"/>
    <property type="molecule type" value="Genomic_DNA"/>
</dbReference>
<feature type="non-terminal residue" evidence="1">
    <location>
        <position position="82"/>
    </location>
</feature>
<organism evidence="1 2">
    <name type="scientific">Nibea albiflora</name>
    <name type="common">Yellow drum</name>
    <name type="synonym">Corvina albiflora</name>
    <dbReference type="NCBI Taxonomy" id="240163"/>
    <lineage>
        <taxon>Eukaryota</taxon>
        <taxon>Metazoa</taxon>
        <taxon>Chordata</taxon>
        <taxon>Craniata</taxon>
        <taxon>Vertebrata</taxon>
        <taxon>Euteleostomi</taxon>
        <taxon>Actinopterygii</taxon>
        <taxon>Neopterygii</taxon>
        <taxon>Teleostei</taxon>
        <taxon>Neoteleostei</taxon>
        <taxon>Acanthomorphata</taxon>
        <taxon>Eupercaria</taxon>
        <taxon>Sciaenidae</taxon>
        <taxon>Nibea</taxon>
    </lineage>
</organism>
<evidence type="ECO:0000313" key="1">
    <source>
        <dbReference type="EMBL" id="KAG8009275.1"/>
    </source>
</evidence>
<name>A0ACB7F478_NIBAL</name>
<accession>A0ACB7F478</accession>
<reference evidence="1" key="1">
    <citation type="submission" date="2020-04" db="EMBL/GenBank/DDBJ databases">
        <title>A chromosome-scale assembly and high-density genetic map of the yellow drum (Nibea albiflora) genome.</title>
        <authorList>
            <person name="Xu D."/>
            <person name="Zhang W."/>
            <person name="Chen R."/>
            <person name="Tan P."/>
            <person name="Wang L."/>
            <person name="Song H."/>
            <person name="Tian L."/>
            <person name="Zhu Q."/>
            <person name="Wang B."/>
        </authorList>
    </citation>
    <scope>NUCLEOTIDE SEQUENCE</scope>
    <source>
        <strain evidence="1">ZJHYS-2018</strain>
    </source>
</reference>
<proteinExistence type="predicted"/>
<protein>
    <submittedName>
        <fullName evidence="1">Uncharacterized protein</fullName>
    </submittedName>
</protein>
<dbReference type="Proteomes" id="UP000805704">
    <property type="component" value="Chromosome 17"/>
</dbReference>
<gene>
    <name evidence="1" type="ORF">GBF38_017396</name>
</gene>
<comment type="caution">
    <text evidence="1">The sequence shown here is derived from an EMBL/GenBank/DDBJ whole genome shotgun (WGS) entry which is preliminary data.</text>
</comment>
<keyword evidence="2" id="KW-1185">Reference proteome</keyword>
<evidence type="ECO:0000313" key="2">
    <source>
        <dbReference type="Proteomes" id="UP000805704"/>
    </source>
</evidence>
<sequence length="82" mass="9037">MTFDLFQVDAGSALRLVFTDRLSDSRMRTFQSSGGNLSACIAEDVVKNIRPCGSVATLRRAAPRSTVFLLCNHQFESPSCYC</sequence>